<organism evidence="1 2">
    <name type="scientific">Characodon lateralis</name>
    <dbReference type="NCBI Taxonomy" id="208331"/>
    <lineage>
        <taxon>Eukaryota</taxon>
        <taxon>Metazoa</taxon>
        <taxon>Chordata</taxon>
        <taxon>Craniata</taxon>
        <taxon>Vertebrata</taxon>
        <taxon>Euteleostomi</taxon>
        <taxon>Actinopterygii</taxon>
        <taxon>Neopterygii</taxon>
        <taxon>Teleostei</taxon>
        <taxon>Neoteleostei</taxon>
        <taxon>Acanthomorphata</taxon>
        <taxon>Ovalentaria</taxon>
        <taxon>Atherinomorphae</taxon>
        <taxon>Cyprinodontiformes</taxon>
        <taxon>Goodeidae</taxon>
        <taxon>Characodon</taxon>
    </lineage>
</organism>
<reference evidence="1 2" key="1">
    <citation type="submission" date="2021-06" db="EMBL/GenBank/DDBJ databases">
        <authorList>
            <person name="Palmer J.M."/>
        </authorList>
    </citation>
    <scope>NUCLEOTIDE SEQUENCE [LARGE SCALE GENOMIC DNA]</scope>
    <source>
        <strain evidence="1 2">CL_MEX2019</strain>
        <tissue evidence="1">Muscle</tissue>
    </source>
</reference>
<comment type="caution">
    <text evidence="1">The sequence shown here is derived from an EMBL/GenBank/DDBJ whole genome shotgun (WGS) entry which is preliminary data.</text>
</comment>
<gene>
    <name evidence="1" type="ORF">CHARACLAT_023597</name>
</gene>
<proteinExistence type="predicted"/>
<dbReference type="Proteomes" id="UP001352852">
    <property type="component" value="Unassembled WGS sequence"/>
</dbReference>
<accession>A0ABU7EM89</accession>
<sequence length="76" mass="8880">VGDEEQWNIGVWTVSDDWFGICFTITQKQRSLRYDTLKVSPSEIQTRLCCEIILSTGQVSSTSQVQWRRRSIRISR</sequence>
<keyword evidence="2" id="KW-1185">Reference proteome</keyword>
<evidence type="ECO:0000313" key="2">
    <source>
        <dbReference type="Proteomes" id="UP001352852"/>
    </source>
</evidence>
<evidence type="ECO:0000313" key="1">
    <source>
        <dbReference type="EMBL" id="MED6288146.1"/>
    </source>
</evidence>
<name>A0ABU7EM89_9TELE</name>
<feature type="non-terminal residue" evidence="1">
    <location>
        <position position="1"/>
    </location>
</feature>
<protein>
    <submittedName>
        <fullName evidence="1">Uncharacterized protein</fullName>
    </submittedName>
</protein>
<feature type="non-terminal residue" evidence="1">
    <location>
        <position position="76"/>
    </location>
</feature>
<dbReference type="EMBL" id="JAHUTJ010059896">
    <property type="protein sequence ID" value="MED6288146.1"/>
    <property type="molecule type" value="Genomic_DNA"/>
</dbReference>